<keyword evidence="2" id="KW-0472">Membrane</keyword>
<feature type="transmembrane region" description="Helical" evidence="2">
    <location>
        <begin position="118"/>
        <end position="138"/>
    </location>
</feature>
<accession>A0A6I1ENY3</accession>
<evidence type="ECO:0000256" key="1">
    <source>
        <dbReference type="SAM" id="MobiDB-lite"/>
    </source>
</evidence>
<reference evidence="3 4" key="1">
    <citation type="submission" date="2019-10" db="EMBL/GenBank/DDBJ databases">
        <title>Genome diversity of Sutterella seckii.</title>
        <authorList>
            <person name="Chaplin A.V."/>
            <person name="Sokolova S.R."/>
            <person name="Mosin K.A."/>
            <person name="Ivanova E.L."/>
            <person name="Kochetkova T.O."/>
            <person name="Goltsov A.Y."/>
            <person name="Trofimov D.Y."/>
            <person name="Efimov B.A."/>
        </authorList>
    </citation>
    <scope>NUCLEOTIDE SEQUENCE [LARGE SCALE GENOMIC DNA]</scope>
    <source>
        <strain evidence="3 4">ASD393</strain>
    </source>
</reference>
<dbReference type="OrthoDB" id="9156619at2"/>
<organism evidence="3 4">
    <name type="scientific">Sutterella seckii</name>
    <dbReference type="NCBI Taxonomy" id="1944635"/>
    <lineage>
        <taxon>Bacteria</taxon>
        <taxon>Pseudomonadati</taxon>
        <taxon>Pseudomonadota</taxon>
        <taxon>Betaproteobacteria</taxon>
        <taxon>Burkholderiales</taxon>
        <taxon>Sutterellaceae</taxon>
        <taxon>Sutterella</taxon>
    </lineage>
</organism>
<gene>
    <name evidence="3" type="ORF">GBM95_05800</name>
</gene>
<evidence type="ECO:0000256" key="2">
    <source>
        <dbReference type="SAM" id="Phobius"/>
    </source>
</evidence>
<proteinExistence type="predicted"/>
<evidence type="ECO:0000313" key="4">
    <source>
        <dbReference type="Proteomes" id="UP000430564"/>
    </source>
</evidence>
<feature type="transmembrane region" description="Helical" evidence="2">
    <location>
        <begin position="6"/>
        <end position="30"/>
    </location>
</feature>
<feature type="region of interest" description="Disordered" evidence="1">
    <location>
        <begin position="157"/>
        <end position="183"/>
    </location>
</feature>
<dbReference type="EMBL" id="WEHX01000028">
    <property type="protein sequence ID" value="KAB7660621.1"/>
    <property type="molecule type" value="Genomic_DNA"/>
</dbReference>
<keyword evidence="2" id="KW-0812">Transmembrane</keyword>
<evidence type="ECO:0000313" key="3">
    <source>
        <dbReference type="EMBL" id="KAB7660621.1"/>
    </source>
</evidence>
<protein>
    <submittedName>
        <fullName evidence="3">Uncharacterized protein</fullName>
    </submittedName>
</protein>
<feature type="transmembrane region" description="Helical" evidence="2">
    <location>
        <begin position="94"/>
        <end position="112"/>
    </location>
</feature>
<dbReference type="RefSeq" id="WP_152158229.1">
    <property type="nucleotide sequence ID" value="NZ_WEHX01000028.1"/>
</dbReference>
<sequence>MTFSFDWILAGFVFVLANLYLGIQLVRLIWPLRALKLSARLRKESVDAASWLSLATDEFEVRSAIPVKLVVFLLQRGDLRDPAELRCRSLWRRGWIYTILTLILFYARPYLFGTSMDSLSLTLVLCQALAAFAQALLIQSIADLRRLKVLQYLDQKDRRARGEEQVEQKDQAADASKDHDAFR</sequence>
<dbReference type="Proteomes" id="UP000430564">
    <property type="component" value="Unassembled WGS sequence"/>
</dbReference>
<keyword evidence="2" id="KW-1133">Transmembrane helix</keyword>
<comment type="caution">
    <text evidence="3">The sequence shown here is derived from an EMBL/GenBank/DDBJ whole genome shotgun (WGS) entry which is preliminary data.</text>
</comment>
<dbReference type="AlphaFoldDB" id="A0A6I1ENY3"/>
<name>A0A6I1ENY3_9BURK</name>